<evidence type="ECO:0000313" key="2">
    <source>
        <dbReference type="Proteomes" id="UP000195728"/>
    </source>
</evidence>
<evidence type="ECO:0000313" key="1">
    <source>
        <dbReference type="EMBL" id="SCC67733.1"/>
    </source>
</evidence>
<reference evidence="1 2" key="1">
    <citation type="submission" date="2016-08" db="EMBL/GenBank/DDBJ databases">
        <authorList>
            <person name="Loux V."/>
            <person name="Rue O."/>
        </authorList>
    </citation>
    <scope>NUCLEOTIDE SEQUENCE [LARGE SCALE GENOMIC DNA]</scope>
    <source>
        <strain evidence="1 2">WSBC_10311</strain>
    </source>
</reference>
<protein>
    <submittedName>
        <fullName evidence="1">Uncharacterized protein</fullName>
    </submittedName>
</protein>
<proteinExistence type="predicted"/>
<dbReference type="Proteomes" id="UP000195728">
    <property type="component" value="Unassembled WGS sequence"/>
</dbReference>
<accession>A0AB37Z107</accession>
<gene>
    <name evidence="1" type="ORF">BC10311_06004</name>
</gene>
<comment type="caution">
    <text evidence="1">The sequence shown here is derived from an EMBL/GenBank/DDBJ whole genome shotgun (WGS) entry which is preliminary data.</text>
</comment>
<sequence>MNVDSQPTNKETKEN</sequence>
<dbReference type="EMBL" id="FMBG01000023">
    <property type="protein sequence ID" value="SCC67733.1"/>
    <property type="molecule type" value="Genomic_DNA"/>
</dbReference>
<name>A0AB37Z107_9BACI</name>
<organism evidence="1 2">
    <name type="scientific">Bacillus wiedmannii</name>
    <dbReference type="NCBI Taxonomy" id="1890302"/>
    <lineage>
        <taxon>Bacteria</taxon>
        <taxon>Bacillati</taxon>
        <taxon>Bacillota</taxon>
        <taxon>Bacilli</taxon>
        <taxon>Bacillales</taxon>
        <taxon>Bacillaceae</taxon>
        <taxon>Bacillus</taxon>
        <taxon>Bacillus cereus group</taxon>
    </lineage>
</organism>